<organism evidence="4 5">
    <name type="scientific">Tripterygium wilfordii</name>
    <name type="common">Thunder God vine</name>
    <dbReference type="NCBI Taxonomy" id="458696"/>
    <lineage>
        <taxon>Eukaryota</taxon>
        <taxon>Viridiplantae</taxon>
        <taxon>Streptophyta</taxon>
        <taxon>Embryophyta</taxon>
        <taxon>Tracheophyta</taxon>
        <taxon>Spermatophyta</taxon>
        <taxon>Magnoliopsida</taxon>
        <taxon>eudicotyledons</taxon>
        <taxon>Gunneridae</taxon>
        <taxon>Pentapetalae</taxon>
        <taxon>rosids</taxon>
        <taxon>fabids</taxon>
        <taxon>Celastrales</taxon>
        <taxon>Celastraceae</taxon>
        <taxon>Tripterygium</taxon>
    </lineage>
</organism>
<reference evidence="4 5" key="1">
    <citation type="journal article" date="2020" name="Nat. Commun.">
        <title>Genome of Tripterygium wilfordii and identification of cytochrome P450 involved in triptolide biosynthesis.</title>
        <authorList>
            <person name="Tu L."/>
            <person name="Su P."/>
            <person name="Zhang Z."/>
            <person name="Gao L."/>
            <person name="Wang J."/>
            <person name="Hu T."/>
            <person name="Zhou J."/>
            <person name="Zhang Y."/>
            <person name="Zhao Y."/>
            <person name="Liu Y."/>
            <person name="Song Y."/>
            <person name="Tong Y."/>
            <person name="Lu Y."/>
            <person name="Yang J."/>
            <person name="Xu C."/>
            <person name="Jia M."/>
            <person name="Peters R.J."/>
            <person name="Huang L."/>
            <person name="Gao W."/>
        </authorList>
    </citation>
    <scope>NUCLEOTIDE SEQUENCE [LARGE SCALE GENOMIC DNA]</scope>
    <source>
        <strain evidence="5">cv. XIE 37</strain>
        <tissue evidence="4">Leaf</tissue>
    </source>
</reference>
<dbReference type="InterPro" id="IPR019404">
    <property type="entry name" value="Mediator_Med11"/>
</dbReference>
<protein>
    <submittedName>
        <fullName evidence="4">Mediator of RNA polymerase II transcription subunit 11</fullName>
    </submittedName>
</protein>
<evidence type="ECO:0000256" key="1">
    <source>
        <dbReference type="ARBA" id="ARBA00004123"/>
    </source>
</evidence>
<evidence type="ECO:0000313" key="5">
    <source>
        <dbReference type="Proteomes" id="UP000593562"/>
    </source>
</evidence>
<proteinExistence type="inferred from homology"/>
<dbReference type="GO" id="GO:0006357">
    <property type="term" value="P:regulation of transcription by RNA polymerase II"/>
    <property type="evidence" value="ECO:0007669"/>
    <property type="project" value="InterPro"/>
</dbReference>
<sequence length="130" mass="15179">MDELASPTGPRKEFINNDCREFMQLIKAISFILIEHNSFCYRCRNDIQVTLREEIKSACEYRPFEKCDYRSRISNEICCKKLEYVMLQLDGMKRTIDEYYQVESKGGGCLKLSVSLPNAHLRSNKANSSY</sequence>
<keyword evidence="5" id="KW-1185">Reference proteome</keyword>
<accession>A0A7J7C433</accession>
<evidence type="ECO:0000256" key="2">
    <source>
        <dbReference type="ARBA" id="ARBA00008186"/>
    </source>
</evidence>
<name>A0A7J7C433_TRIWF</name>
<dbReference type="FunCoup" id="A0A7J7C433">
    <property type="interactions" value="391"/>
</dbReference>
<dbReference type="InParanoid" id="A0A7J7C433"/>
<dbReference type="PANTHER" id="PTHR22890">
    <property type="entry name" value="MEDIATOR OF RNA POLYMERASE II TRANSCRIPTION SUBUNIT 11"/>
    <property type="match status" value="1"/>
</dbReference>
<comment type="similarity">
    <text evidence="2">Belongs to the Mediator complex subunit 11 family.</text>
</comment>
<dbReference type="GO" id="GO:0003712">
    <property type="term" value="F:transcription coregulator activity"/>
    <property type="evidence" value="ECO:0007669"/>
    <property type="project" value="InterPro"/>
</dbReference>
<keyword evidence="3" id="KW-0539">Nucleus</keyword>
<evidence type="ECO:0000256" key="3">
    <source>
        <dbReference type="ARBA" id="ARBA00023242"/>
    </source>
</evidence>
<comment type="subcellular location">
    <subcellularLocation>
        <location evidence="1">Nucleus</location>
    </subcellularLocation>
</comment>
<evidence type="ECO:0000313" key="4">
    <source>
        <dbReference type="EMBL" id="KAF5728883.1"/>
    </source>
</evidence>
<comment type="caution">
    <text evidence="4">The sequence shown here is derived from an EMBL/GenBank/DDBJ whole genome shotgun (WGS) entry which is preliminary data.</text>
</comment>
<dbReference type="EMBL" id="JAAARO010000021">
    <property type="protein sequence ID" value="KAF5728883.1"/>
    <property type="molecule type" value="Genomic_DNA"/>
</dbReference>
<gene>
    <name evidence="4" type="ORF">HS088_TW21G01037</name>
</gene>
<dbReference type="GO" id="GO:0016592">
    <property type="term" value="C:mediator complex"/>
    <property type="evidence" value="ECO:0007669"/>
    <property type="project" value="InterPro"/>
</dbReference>
<dbReference type="AlphaFoldDB" id="A0A7J7C433"/>
<dbReference type="Proteomes" id="UP000593562">
    <property type="component" value="Unassembled WGS sequence"/>
</dbReference>